<evidence type="ECO:0000313" key="1">
    <source>
        <dbReference type="EMBL" id="GBP08429.1"/>
    </source>
</evidence>
<accession>A0A4C1T1T5</accession>
<dbReference type="AlphaFoldDB" id="A0A4C1T1T5"/>
<reference evidence="1 2" key="1">
    <citation type="journal article" date="2019" name="Commun. Biol.">
        <title>The bagworm genome reveals a unique fibroin gene that provides high tensile strength.</title>
        <authorList>
            <person name="Kono N."/>
            <person name="Nakamura H."/>
            <person name="Ohtoshi R."/>
            <person name="Tomita M."/>
            <person name="Numata K."/>
            <person name="Arakawa K."/>
        </authorList>
    </citation>
    <scope>NUCLEOTIDE SEQUENCE [LARGE SCALE GENOMIC DNA]</scope>
</reference>
<organism evidence="1 2">
    <name type="scientific">Eumeta variegata</name>
    <name type="common">Bagworm moth</name>
    <name type="synonym">Eumeta japonica</name>
    <dbReference type="NCBI Taxonomy" id="151549"/>
    <lineage>
        <taxon>Eukaryota</taxon>
        <taxon>Metazoa</taxon>
        <taxon>Ecdysozoa</taxon>
        <taxon>Arthropoda</taxon>
        <taxon>Hexapoda</taxon>
        <taxon>Insecta</taxon>
        <taxon>Pterygota</taxon>
        <taxon>Neoptera</taxon>
        <taxon>Endopterygota</taxon>
        <taxon>Lepidoptera</taxon>
        <taxon>Glossata</taxon>
        <taxon>Ditrysia</taxon>
        <taxon>Tineoidea</taxon>
        <taxon>Psychidae</taxon>
        <taxon>Oiketicinae</taxon>
        <taxon>Eumeta</taxon>
    </lineage>
</organism>
<comment type="caution">
    <text evidence="1">The sequence shown here is derived from an EMBL/GenBank/DDBJ whole genome shotgun (WGS) entry which is preliminary data.</text>
</comment>
<sequence length="141" mass="16128">MKPYCVACSFGIKCHWRRQTNILSMVFPNTGSRPLRLSSLIFHPCIIILARLRDHLNASNLPGPGKVSQLKAFIRHFQDQSQVPEDGRLAYVRREPINARSLSRMESFKSILDLGPGKRWVDPGADPPKLRVVDYPLRFVF</sequence>
<dbReference type="EMBL" id="BGZK01000031">
    <property type="protein sequence ID" value="GBP08429.1"/>
    <property type="molecule type" value="Genomic_DNA"/>
</dbReference>
<name>A0A4C1T1T5_EUMVA</name>
<dbReference type="Proteomes" id="UP000299102">
    <property type="component" value="Unassembled WGS sequence"/>
</dbReference>
<gene>
    <name evidence="1" type="ORF">EVAR_77132_1</name>
</gene>
<protein>
    <submittedName>
        <fullName evidence="1">Uncharacterized protein</fullName>
    </submittedName>
</protein>
<evidence type="ECO:0000313" key="2">
    <source>
        <dbReference type="Proteomes" id="UP000299102"/>
    </source>
</evidence>
<proteinExistence type="predicted"/>
<keyword evidence="2" id="KW-1185">Reference proteome</keyword>